<gene>
    <name evidence="2" type="ORF">DR864_13445</name>
</gene>
<dbReference type="OrthoDB" id="2634655at2"/>
<feature type="signal peptide" evidence="1">
    <location>
        <begin position="1"/>
        <end position="18"/>
    </location>
</feature>
<sequence length="367" mass="41613">MKLTAILFIIGWSLQATAQTLIPFDSRQWTIEAEQSRVEDFQGKKALFLKKGMAYAKEAQLQDGIIEFDIAFPQERGFTGVTFRMQDTKNYEEFYLRPHQSGNPDANQYTPVYESISSWQLYHGQGYGVPVKYRFNQWFHVKLVISGSRGEVFIDDMSKAVLSIPVLKRTVKTGMLGIYANGNVGSYFANFTYTPQSNPVLTSTFKPEAPMPPHTIAEWQVSSPFAGDKLDKLYRLTSAQKDNLAWQKLTAETTGTANLAAISTFDNEHNTVFAKVVITADNEQIKKLHLGFSDKATVYFNDQILYSGHDKFLSRDYRFLGTIGYFDEVFLPLKKGRNELWIAVSETFGGWGLKAKMEDSEGIKIEK</sequence>
<accession>A0A344TJ65</accession>
<reference evidence="2 3" key="1">
    <citation type="submission" date="2018-07" db="EMBL/GenBank/DDBJ databases">
        <title>Genome sequencing of Runella.</title>
        <authorList>
            <person name="Baek M.-G."/>
            <person name="Yi H."/>
        </authorList>
    </citation>
    <scope>NUCLEOTIDE SEQUENCE [LARGE SCALE GENOMIC DNA]</scope>
    <source>
        <strain evidence="2 3">HYN0085</strain>
    </source>
</reference>
<organism evidence="2 3">
    <name type="scientific">Runella rosea</name>
    <dbReference type="NCBI Taxonomy" id="2259595"/>
    <lineage>
        <taxon>Bacteria</taxon>
        <taxon>Pseudomonadati</taxon>
        <taxon>Bacteroidota</taxon>
        <taxon>Cytophagia</taxon>
        <taxon>Cytophagales</taxon>
        <taxon>Spirosomataceae</taxon>
        <taxon>Runella</taxon>
    </lineage>
</organism>
<evidence type="ECO:0000313" key="3">
    <source>
        <dbReference type="Proteomes" id="UP000251993"/>
    </source>
</evidence>
<proteinExistence type="predicted"/>
<feature type="chain" id="PRO_5016757509" description="DUF1080 domain-containing protein" evidence="1">
    <location>
        <begin position="19"/>
        <end position="367"/>
    </location>
</feature>
<protein>
    <recommendedName>
        <fullName evidence="4">DUF1080 domain-containing protein</fullName>
    </recommendedName>
</protein>
<keyword evidence="1" id="KW-0732">Signal</keyword>
<dbReference type="Proteomes" id="UP000251993">
    <property type="component" value="Chromosome"/>
</dbReference>
<dbReference type="Gene3D" id="2.60.120.560">
    <property type="entry name" value="Exo-inulinase, domain 1"/>
    <property type="match status" value="1"/>
</dbReference>
<dbReference type="RefSeq" id="WP_114067468.1">
    <property type="nucleotide sequence ID" value="NZ_CP030850.1"/>
</dbReference>
<evidence type="ECO:0000313" key="2">
    <source>
        <dbReference type="EMBL" id="AXE18686.1"/>
    </source>
</evidence>
<name>A0A344TJ65_9BACT</name>
<keyword evidence="3" id="KW-1185">Reference proteome</keyword>
<dbReference type="AlphaFoldDB" id="A0A344TJ65"/>
<evidence type="ECO:0000256" key="1">
    <source>
        <dbReference type="SAM" id="SignalP"/>
    </source>
</evidence>
<dbReference type="KEGG" id="run:DR864_13445"/>
<evidence type="ECO:0008006" key="4">
    <source>
        <dbReference type="Google" id="ProtNLM"/>
    </source>
</evidence>
<dbReference type="EMBL" id="CP030850">
    <property type="protein sequence ID" value="AXE18686.1"/>
    <property type="molecule type" value="Genomic_DNA"/>
</dbReference>